<feature type="transmembrane region" description="Helical" evidence="2">
    <location>
        <begin position="264"/>
        <end position="286"/>
    </location>
</feature>
<keyword evidence="2" id="KW-0472">Membrane</keyword>
<keyword evidence="2" id="KW-0812">Transmembrane</keyword>
<protein>
    <recommendedName>
        <fullName evidence="5">Peptidase M48 domain-containing protein</fullName>
    </recommendedName>
</protein>
<reference evidence="3 4" key="1">
    <citation type="submission" date="2023-02" db="EMBL/GenBank/DDBJ databases">
        <title>Description and genomic characterization of Microbulbifer bruguierae sp. nov., isolated from the sediment of mangrove plant Bruguiera sexangula.</title>
        <authorList>
            <person name="Long M."/>
        </authorList>
    </citation>
    <scope>NUCLEOTIDE SEQUENCE [LARGE SCALE GENOMIC DNA]</scope>
    <source>
        <strain evidence="3 4">H12</strain>
    </source>
</reference>
<evidence type="ECO:0008006" key="5">
    <source>
        <dbReference type="Google" id="ProtNLM"/>
    </source>
</evidence>
<evidence type="ECO:0000256" key="2">
    <source>
        <dbReference type="SAM" id="Phobius"/>
    </source>
</evidence>
<dbReference type="RefSeq" id="WP_280320726.1">
    <property type="nucleotide sequence ID" value="NZ_CP118605.1"/>
</dbReference>
<accession>A0ABY8NDA8</accession>
<organism evidence="3 4">
    <name type="scientific">Microbulbifer bruguierae</name>
    <dbReference type="NCBI Taxonomy" id="3029061"/>
    <lineage>
        <taxon>Bacteria</taxon>
        <taxon>Pseudomonadati</taxon>
        <taxon>Pseudomonadota</taxon>
        <taxon>Gammaproteobacteria</taxon>
        <taxon>Cellvibrionales</taxon>
        <taxon>Microbulbiferaceae</taxon>
        <taxon>Microbulbifer</taxon>
    </lineage>
</organism>
<sequence length="891" mass="97476">MAEQQKFQIVSAGKVLRDKAVGEVLTALAERFAITTQQARKLFLKGWVIKDQLSPAEVIQYRTQLQQIGLKIEVHPAGKFDNRALLARVQFAQKRQARKVGRENTGAAHVVGGSVVGANVVREKVSSTANAGSSRSPSAQEPKKPLQIPPVSPVSDTAVSLKQVSVSVAASDLNAGDNANQSAPPSPQNTAIRKQLSALFTGEQGVSSTLAKTLSSGNIRLMLAMPAAALVPLLMALVALATVYQAATALWKIPTAVLQGTSMAGALVGTGLSLLVLAFFAAMFWLPYYRAGYGATKTTLRLEKNTAPGLFQMLELLSDKVQVPVPQGVRVHRGAETEVLPNNFLSHMRGEFTLSIGLSSVVTLNGGDNLALIARALGYYQTRCSRLATWLLVVPAKRLQSLQEALENGQSILSDNSASGVTAPLRKVMAACGLVVVPVVERLQAIHYAASRQLGRVLAERADSVAACLVGSEGFSAFVSRWHQLSHAELVTGEINREAQLVGKCLADFPAAVNWLYHNLDKETRASIELAMEDTADLWQLAEPADIARVYKVEDRKLASLLQRTDFNFTRLFADFQSLSARVSRLDVDDHCRAVENQLLMSASKETEEAQRILVAFFNRIVPADLLPLQLPISEDLQRLDLQRTVDWLRSRLIELQDQEQRLASLQVQGAKMQLGAGLIRVNFEVTPADYCLGGIARGAIDESIRDNHTRLQDCMQQRGQIISMFYQRILHAVEGMTASGQRDCQVALERLTAYEYLREPLVAVGRYGDLISVAIDRLPVDKIPQPLLQKYVTLALQQCEILSVAVRNGAAELGVDLADRLDLFNEARERLVAEGQRDPLTRLQAVELHCKNLVVLVMESYHQCLAGLLQVCLAEEQRRNIRPLRLAGAL</sequence>
<proteinExistence type="predicted"/>
<keyword evidence="2" id="KW-1133">Transmembrane helix</keyword>
<feature type="transmembrane region" description="Helical" evidence="2">
    <location>
        <begin position="221"/>
        <end position="244"/>
    </location>
</feature>
<gene>
    <name evidence="3" type="ORF">PVT68_01075</name>
</gene>
<feature type="region of interest" description="Disordered" evidence="1">
    <location>
        <begin position="126"/>
        <end position="152"/>
    </location>
</feature>
<evidence type="ECO:0000256" key="1">
    <source>
        <dbReference type="SAM" id="MobiDB-lite"/>
    </source>
</evidence>
<dbReference type="Proteomes" id="UP001236500">
    <property type="component" value="Chromosome"/>
</dbReference>
<feature type="compositionally biased region" description="Polar residues" evidence="1">
    <location>
        <begin position="126"/>
        <end position="139"/>
    </location>
</feature>
<name>A0ABY8NDA8_9GAMM</name>
<dbReference type="EMBL" id="CP118605">
    <property type="protein sequence ID" value="WGL16906.1"/>
    <property type="molecule type" value="Genomic_DNA"/>
</dbReference>
<keyword evidence="4" id="KW-1185">Reference proteome</keyword>
<evidence type="ECO:0000313" key="4">
    <source>
        <dbReference type="Proteomes" id="UP001236500"/>
    </source>
</evidence>
<evidence type="ECO:0000313" key="3">
    <source>
        <dbReference type="EMBL" id="WGL16906.1"/>
    </source>
</evidence>